<feature type="region of interest" description="Disordered" evidence="1">
    <location>
        <begin position="240"/>
        <end position="265"/>
    </location>
</feature>
<dbReference type="SUPFAM" id="SSF56672">
    <property type="entry name" value="DNA/RNA polymerases"/>
    <property type="match status" value="1"/>
</dbReference>
<dbReference type="InterPro" id="IPR053134">
    <property type="entry name" value="RNA-dir_DNA_polymerase"/>
</dbReference>
<protein>
    <submittedName>
        <fullName evidence="3">Reverse transcriptase (RNA-dependent DNA polymerase)</fullName>
    </submittedName>
</protein>
<dbReference type="GO" id="GO:0003964">
    <property type="term" value="F:RNA-directed DNA polymerase activity"/>
    <property type="evidence" value="ECO:0007669"/>
    <property type="project" value="UniProtKB-KW"/>
</dbReference>
<proteinExistence type="predicted"/>
<dbReference type="PANTHER" id="PTHR24559">
    <property type="entry name" value="TRANSPOSON TY3-I GAG-POL POLYPROTEIN"/>
    <property type="match status" value="1"/>
</dbReference>
<dbReference type="Gene3D" id="3.10.10.10">
    <property type="entry name" value="HIV Type 1 Reverse Transcriptase, subunit A, domain 1"/>
    <property type="match status" value="1"/>
</dbReference>
<dbReference type="EMBL" id="JASPKY010000022">
    <property type="protein sequence ID" value="KAK9752274.1"/>
    <property type="molecule type" value="Genomic_DNA"/>
</dbReference>
<organism evidence="3 4">
    <name type="scientific">Popillia japonica</name>
    <name type="common">Japanese beetle</name>
    <dbReference type="NCBI Taxonomy" id="7064"/>
    <lineage>
        <taxon>Eukaryota</taxon>
        <taxon>Metazoa</taxon>
        <taxon>Ecdysozoa</taxon>
        <taxon>Arthropoda</taxon>
        <taxon>Hexapoda</taxon>
        <taxon>Insecta</taxon>
        <taxon>Pterygota</taxon>
        <taxon>Neoptera</taxon>
        <taxon>Endopterygota</taxon>
        <taxon>Coleoptera</taxon>
        <taxon>Polyphaga</taxon>
        <taxon>Scarabaeiformia</taxon>
        <taxon>Scarabaeidae</taxon>
        <taxon>Rutelinae</taxon>
        <taxon>Popillia</taxon>
    </lineage>
</organism>
<comment type="caution">
    <text evidence="3">The sequence shown here is derived from an EMBL/GenBank/DDBJ whole genome shotgun (WGS) entry which is preliminary data.</text>
</comment>
<sequence>MPPRRDHEATDNSFSQHPAATNHFRHQSGQATPPPTGPRPAADSPSPPPGVQPRLRGRRNHHHHLHHEAHHLAEGRDARTSITVPLQPGQKTDHSSQVAEILVAGVIGPSHSKYSSPVVIVNKKDGKPRFCVDYGRLNDRTRSETSPLPTIQEPLRDLGKARIFNTLDLRSGYWQIQTDASSKQYTAFTTPDGATYEFNVMPSGLKNAPITFQKLMARDVLVGYFRDFAIAYLDPELARTPPTLPPGVGTTSAARTPPQHKVPLR</sequence>
<keyword evidence="3" id="KW-0808">Transferase</keyword>
<dbReference type="AlphaFoldDB" id="A0AAW1MVW9"/>
<dbReference type="Proteomes" id="UP001458880">
    <property type="component" value="Unassembled WGS sequence"/>
</dbReference>
<dbReference type="Pfam" id="PF00078">
    <property type="entry name" value="RVT_1"/>
    <property type="match status" value="1"/>
</dbReference>
<reference evidence="3 4" key="1">
    <citation type="journal article" date="2024" name="BMC Genomics">
        <title>De novo assembly and annotation of Popillia japonica's genome with initial clues to its potential as an invasive pest.</title>
        <authorList>
            <person name="Cucini C."/>
            <person name="Boschi S."/>
            <person name="Funari R."/>
            <person name="Cardaioli E."/>
            <person name="Iannotti N."/>
            <person name="Marturano G."/>
            <person name="Paoli F."/>
            <person name="Bruttini M."/>
            <person name="Carapelli A."/>
            <person name="Frati F."/>
            <person name="Nardi F."/>
        </authorList>
    </citation>
    <scope>NUCLEOTIDE SEQUENCE [LARGE SCALE GENOMIC DNA]</scope>
    <source>
        <strain evidence="3">DMR45628</strain>
    </source>
</reference>
<name>A0AAW1MVW9_POPJA</name>
<dbReference type="CDD" id="cd01647">
    <property type="entry name" value="RT_LTR"/>
    <property type="match status" value="1"/>
</dbReference>
<feature type="compositionally biased region" description="Basic residues" evidence="1">
    <location>
        <begin position="55"/>
        <end position="69"/>
    </location>
</feature>
<keyword evidence="4" id="KW-1185">Reference proteome</keyword>
<gene>
    <name evidence="3" type="ORF">QE152_g4364</name>
</gene>
<dbReference type="InterPro" id="IPR043502">
    <property type="entry name" value="DNA/RNA_pol_sf"/>
</dbReference>
<evidence type="ECO:0000256" key="1">
    <source>
        <dbReference type="SAM" id="MobiDB-lite"/>
    </source>
</evidence>
<feature type="domain" description="Reverse transcriptase" evidence="2">
    <location>
        <begin position="121"/>
        <end position="218"/>
    </location>
</feature>
<dbReference type="InterPro" id="IPR000477">
    <property type="entry name" value="RT_dom"/>
</dbReference>
<keyword evidence="3" id="KW-0695">RNA-directed DNA polymerase</keyword>
<evidence type="ECO:0000313" key="4">
    <source>
        <dbReference type="Proteomes" id="UP001458880"/>
    </source>
</evidence>
<dbReference type="PANTHER" id="PTHR24559:SF444">
    <property type="entry name" value="REVERSE TRANSCRIPTASE DOMAIN-CONTAINING PROTEIN"/>
    <property type="match status" value="1"/>
</dbReference>
<evidence type="ECO:0000313" key="3">
    <source>
        <dbReference type="EMBL" id="KAK9752274.1"/>
    </source>
</evidence>
<dbReference type="InterPro" id="IPR043128">
    <property type="entry name" value="Rev_trsase/Diguanyl_cyclase"/>
</dbReference>
<feature type="region of interest" description="Disordered" evidence="1">
    <location>
        <begin position="1"/>
        <end position="78"/>
    </location>
</feature>
<evidence type="ECO:0000259" key="2">
    <source>
        <dbReference type="Pfam" id="PF00078"/>
    </source>
</evidence>
<accession>A0AAW1MVW9</accession>
<dbReference type="Gene3D" id="3.30.70.270">
    <property type="match status" value="1"/>
</dbReference>
<feature type="compositionally biased region" description="Basic and acidic residues" evidence="1">
    <location>
        <begin position="1"/>
        <end position="10"/>
    </location>
</feature>
<keyword evidence="3" id="KW-0548">Nucleotidyltransferase</keyword>